<feature type="domain" description="PIN" evidence="5">
    <location>
        <begin position="2"/>
        <end position="122"/>
    </location>
</feature>
<name>A0A7Z1AYS8_9PSEU</name>
<evidence type="ECO:0000313" key="6">
    <source>
        <dbReference type="EMBL" id="OLF10987.1"/>
    </source>
</evidence>
<dbReference type="Proteomes" id="UP000185696">
    <property type="component" value="Unassembled WGS sequence"/>
</dbReference>
<evidence type="ECO:0000256" key="3">
    <source>
        <dbReference type="ARBA" id="ARBA00022801"/>
    </source>
</evidence>
<organism evidence="6 7">
    <name type="scientific">Actinophytocola xinjiangensis</name>
    <dbReference type="NCBI Taxonomy" id="485602"/>
    <lineage>
        <taxon>Bacteria</taxon>
        <taxon>Bacillati</taxon>
        <taxon>Actinomycetota</taxon>
        <taxon>Actinomycetes</taxon>
        <taxon>Pseudonocardiales</taxon>
        <taxon>Pseudonocardiaceae</taxon>
    </lineage>
</organism>
<dbReference type="InterPro" id="IPR002716">
    <property type="entry name" value="PIN_dom"/>
</dbReference>
<proteinExistence type="predicted"/>
<dbReference type="InterPro" id="IPR029060">
    <property type="entry name" value="PIN-like_dom_sf"/>
</dbReference>
<evidence type="ECO:0000259" key="5">
    <source>
        <dbReference type="Pfam" id="PF01850"/>
    </source>
</evidence>
<gene>
    <name evidence="6" type="ORF">BLA60_13265</name>
</gene>
<dbReference type="GO" id="GO:0004518">
    <property type="term" value="F:nuclease activity"/>
    <property type="evidence" value="ECO:0007669"/>
    <property type="project" value="UniProtKB-KW"/>
</dbReference>
<dbReference type="Gene3D" id="3.40.50.1010">
    <property type="entry name" value="5'-nuclease"/>
    <property type="match status" value="1"/>
</dbReference>
<reference evidence="6 7" key="1">
    <citation type="submission" date="2016-12" db="EMBL/GenBank/DDBJ databases">
        <title>The draft genome sequence of Actinophytocola xinjiangensis.</title>
        <authorList>
            <person name="Wang W."/>
            <person name="Yuan L."/>
        </authorList>
    </citation>
    <scope>NUCLEOTIDE SEQUENCE [LARGE SCALE GENOMIC DNA]</scope>
    <source>
        <strain evidence="6 7">CGMCC 4.4663</strain>
    </source>
</reference>
<comment type="caution">
    <text evidence="6">The sequence shown here is derived from an EMBL/GenBank/DDBJ whole genome shotgun (WGS) entry which is preliminary data.</text>
</comment>
<keyword evidence="3" id="KW-0378">Hydrolase</keyword>
<dbReference type="EMBL" id="MSIF01000005">
    <property type="protein sequence ID" value="OLF10987.1"/>
    <property type="molecule type" value="Genomic_DNA"/>
</dbReference>
<dbReference type="AlphaFoldDB" id="A0A7Z1AYS8"/>
<keyword evidence="1" id="KW-0540">Nuclease</keyword>
<evidence type="ECO:0000256" key="4">
    <source>
        <dbReference type="ARBA" id="ARBA00022842"/>
    </source>
</evidence>
<dbReference type="GO" id="GO:0016787">
    <property type="term" value="F:hydrolase activity"/>
    <property type="evidence" value="ECO:0007669"/>
    <property type="project" value="UniProtKB-KW"/>
</dbReference>
<accession>A0A7Z1AYS8</accession>
<evidence type="ECO:0000256" key="2">
    <source>
        <dbReference type="ARBA" id="ARBA00022723"/>
    </source>
</evidence>
<keyword evidence="2" id="KW-0479">Metal-binding</keyword>
<evidence type="ECO:0000256" key="1">
    <source>
        <dbReference type="ARBA" id="ARBA00022722"/>
    </source>
</evidence>
<sequence length="134" mass="14253">MIYLDSNAVVKLVRVEKGTAQLVTWLGTQPDGEFVSSVLAEVEATRALWREQPEAISGMAVKLRQVSRMEIDATVRATAAAYMDPHLRSLDAIHLATAENLVASGKHISAFVTYDKRLASAAAGAGFSVVAPGA</sequence>
<dbReference type="GO" id="GO:0046872">
    <property type="term" value="F:metal ion binding"/>
    <property type="evidence" value="ECO:0007669"/>
    <property type="project" value="UniProtKB-KW"/>
</dbReference>
<dbReference type="OrthoDB" id="4750219at2"/>
<dbReference type="Pfam" id="PF01850">
    <property type="entry name" value="PIN"/>
    <property type="match status" value="1"/>
</dbReference>
<dbReference type="SUPFAM" id="SSF88723">
    <property type="entry name" value="PIN domain-like"/>
    <property type="match status" value="1"/>
</dbReference>
<evidence type="ECO:0000313" key="7">
    <source>
        <dbReference type="Proteomes" id="UP000185696"/>
    </source>
</evidence>
<dbReference type="CDD" id="cd09874">
    <property type="entry name" value="PIN_MT3492-like"/>
    <property type="match status" value="1"/>
</dbReference>
<dbReference type="RefSeq" id="WP_075133149.1">
    <property type="nucleotide sequence ID" value="NZ_MSIF01000005.1"/>
</dbReference>
<keyword evidence="4" id="KW-0460">Magnesium</keyword>
<keyword evidence="7" id="KW-1185">Reference proteome</keyword>
<protein>
    <submittedName>
        <fullName evidence="6">VapC toxin family PIN domain ribonuclease</fullName>
    </submittedName>
</protein>